<dbReference type="Pfam" id="PF00112">
    <property type="entry name" value="Peptidase_C1"/>
    <property type="match status" value="1"/>
</dbReference>
<keyword evidence="3 18" id="KW-0813">Transport</keyword>
<dbReference type="PANTHER" id="PTHR11893:SF36">
    <property type="entry name" value="INNEXIN-5"/>
    <property type="match status" value="1"/>
</dbReference>
<dbReference type="OrthoDB" id="640249at2759"/>
<protein>
    <recommendedName>
        <fullName evidence="18">Innexin</fullName>
    </recommendedName>
</protein>
<evidence type="ECO:0000256" key="9">
    <source>
        <dbReference type="ARBA" id="ARBA00022807"/>
    </source>
</evidence>
<dbReference type="PANTHER" id="PTHR11893">
    <property type="entry name" value="INNEXIN"/>
    <property type="match status" value="1"/>
</dbReference>
<dbReference type="GO" id="GO:0006508">
    <property type="term" value="P:proteolysis"/>
    <property type="evidence" value="ECO:0007669"/>
    <property type="project" value="UniProtKB-KW"/>
</dbReference>
<dbReference type="Gene3D" id="3.90.70.10">
    <property type="entry name" value="Cysteine proteinases"/>
    <property type="match status" value="1"/>
</dbReference>
<dbReference type="PRINTS" id="PR00705">
    <property type="entry name" value="PAPAIN"/>
</dbReference>
<accession>A0A7R8HAN1</accession>
<proteinExistence type="inferred from homology"/>
<keyword evidence="5" id="KW-0645">Protease</keyword>
<dbReference type="InterPro" id="IPR000668">
    <property type="entry name" value="Peptidase_C1A_C"/>
</dbReference>
<dbReference type="PROSITE" id="PS51013">
    <property type="entry name" value="PANNEXIN"/>
    <property type="match status" value="1"/>
</dbReference>
<evidence type="ECO:0000256" key="4">
    <source>
        <dbReference type="ARBA" id="ARBA00022475"/>
    </source>
</evidence>
<evidence type="ECO:0000256" key="17">
    <source>
        <dbReference type="ARBA" id="ARBA00060028"/>
    </source>
</evidence>
<dbReference type="SMART" id="SM00645">
    <property type="entry name" value="Pept_C1"/>
    <property type="match status" value="1"/>
</dbReference>
<keyword evidence="6 18" id="KW-0812">Transmembrane</keyword>
<evidence type="ECO:0000256" key="2">
    <source>
        <dbReference type="ARBA" id="ARBA00004651"/>
    </source>
</evidence>
<feature type="domain" description="Peptidase C1A papain C-terminal" evidence="19">
    <location>
        <begin position="430"/>
        <end position="659"/>
    </location>
</feature>
<evidence type="ECO:0000313" key="21">
    <source>
        <dbReference type="Proteomes" id="UP000675881"/>
    </source>
</evidence>
<dbReference type="InterPro" id="IPR038765">
    <property type="entry name" value="Papain-like_cys_pep_sf"/>
</dbReference>
<dbReference type="FunFam" id="3.90.70.10:FF:000096">
    <property type="entry name" value="Cathepsin B-like cysteine protease"/>
    <property type="match status" value="1"/>
</dbReference>
<dbReference type="SUPFAM" id="SSF54001">
    <property type="entry name" value="Cysteine proteinases"/>
    <property type="match status" value="1"/>
</dbReference>
<dbReference type="PROSITE" id="PS00139">
    <property type="entry name" value="THIOL_PROTEASE_CYS"/>
    <property type="match status" value="1"/>
</dbReference>
<feature type="transmembrane region" description="Helical" evidence="18">
    <location>
        <begin position="219"/>
        <end position="248"/>
    </location>
</feature>
<keyword evidence="14 18" id="KW-0472">Membrane</keyword>
<dbReference type="InterPro" id="IPR000169">
    <property type="entry name" value="Pept_cys_AS"/>
</dbReference>
<evidence type="ECO:0000256" key="8">
    <source>
        <dbReference type="ARBA" id="ARBA00022801"/>
    </source>
</evidence>
<evidence type="ECO:0000256" key="7">
    <source>
        <dbReference type="ARBA" id="ARBA00022729"/>
    </source>
</evidence>
<name>A0A7R8HAN1_LEPSM</name>
<comment type="caution">
    <text evidence="18">Lacks conserved residue(s) required for the propagation of feature annotation.</text>
</comment>
<dbReference type="PROSITE" id="PS00639">
    <property type="entry name" value="THIOL_PROTEASE_HIS"/>
    <property type="match status" value="1"/>
</dbReference>
<dbReference type="InterPro" id="IPR000990">
    <property type="entry name" value="Innexin"/>
</dbReference>
<dbReference type="InterPro" id="IPR025660">
    <property type="entry name" value="Pept_his_AS"/>
</dbReference>
<dbReference type="CDD" id="cd02620">
    <property type="entry name" value="Peptidase_C1A_CathepsinB"/>
    <property type="match status" value="1"/>
</dbReference>
<dbReference type="GO" id="GO:0005886">
    <property type="term" value="C:plasma membrane"/>
    <property type="evidence" value="ECO:0007669"/>
    <property type="project" value="UniProtKB-SubCell"/>
</dbReference>
<dbReference type="Proteomes" id="UP000675881">
    <property type="component" value="Chromosome 6"/>
</dbReference>
<keyword evidence="9" id="KW-0788">Thiol protease</keyword>
<dbReference type="InterPro" id="IPR012599">
    <property type="entry name" value="Propeptide_C1A"/>
</dbReference>
<keyword evidence="8 20" id="KW-0378">Hydrolase</keyword>
<sequence>MAGIVGVFATLGEHVPIFRRDKITEPSPEGEINRLHYRATCIIVLVMCLMVTCTEWIAGKENLIDCLHNGPIPDNVINNYCYIMGTFSVPKHYVDDDSTKGRHIVETGVGPYDDQTDFVSYKSYYQWMIEVRRNKNSQNISLALMVYITLDCFLGYEFSKYGIRAASFLDINPERRVDPMSRVFPRMTKCTFLKYGPSGSLQKHDAQCLLPINIINEKIYVFLWFWFGFLATLTVLDIIWKLILLLSIRSRRMIIKRKLRLSPNRDKLDVDVDLIVDFLTASDWKLLYHILRNMDSLIFGEFAQYFTHDIRRYLKEGNCYDCLSLKSLLSDEDEKPMRNDKLLSFHDETNRKYYYLIYAGAAYSRGAVSNGILSKDYIDSINKDSKTWRAGSNFDEEISTSYIRGLMGVLPNHKDYLPPALPTLLGTEQIPENFDSRQKWPHCPTISLIRDQGSCGSCWAFGAVEAMSDRLCIHSNKIVNVSAENLLSCCYSCGFGLSGGLYGSHKGCQPYAIAPCEHHANGTRPPCSGGGRTPKCHTFCENEDYSLPYEKDKSFGRSSYSVKSDPKQIQLEIMNNGPVEAAFSVYSDFLNYKSGVYRHVKGSLLGGHAIRILGWGVENGTPYWLVANSWNTDWGDNGTFKILKGSDHCGIEGSIVAGLPQ</sequence>
<evidence type="ECO:0000256" key="11">
    <source>
        <dbReference type="ARBA" id="ARBA00022949"/>
    </source>
</evidence>
<evidence type="ECO:0000256" key="14">
    <source>
        <dbReference type="ARBA" id="ARBA00023136"/>
    </source>
</evidence>
<comment type="function">
    <text evidence="18">Structural component of the gap junctions.</text>
</comment>
<evidence type="ECO:0000259" key="19">
    <source>
        <dbReference type="SMART" id="SM00645"/>
    </source>
</evidence>
<evidence type="ECO:0000256" key="12">
    <source>
        <dbReference type="ARBA" id="ARBA00022989"/>
    </source>
</evidence>
<evidence type="ECO:0000256" key="5">
    <source>
        <dbReference type="ARBA" id="ARBA00022670"/>
    </source>
</evidence>
<dbReference type="AlphaFoldDB" id="A0A7R8HAN1"/>
<comment type="similarity">
    <text evidence="18">Belongs to the pannexin family.</text>
</comment>
<reference evidence="20" key="1">
    <citation type="submission" date="2021-02" db="EMBL/GenBank/DDBJ databases">
        <authorList>
            <person name="Bekaert M."/>
        </authorList>
    </citation>
    <scope>NUCLEOTIDE SEQUENCE</scope>
    <source>
        <strain evidence="20">IoA-00</strain>
    </source>
</reference>
<dbReference type="Pfam" id="PF00876">
    <property type="entry name" value="Innexin"/>
    <property type="match status" value="2"/>
</dbReference>
<dbReference type="GO" id="GO:0034220">
    <property type="term" value="P:monoatomic ion transmembrane transport"/>
    <property type="evidence" value="ECO:0007669"/>
    <property type="project" value="UniProtKB-KW"/>
</dbReference>
<dbReference type="GO" id="GO:0005921">
    <property type="term" value="C:gap junction"/>
    <property type="evidence" value="ECO:0007669"/>
    <property type="project" value="UniProtKB-SubCell"/>
</dbReference>
<dbReference type="GO" id="GO:0005243">
    <property type="term" value="F:gap junction channel activity"/>
    <property type="evidence" value="ECO:0007669"/>
    <property type="project" value="TreeGrafter"/>
</dbReference>
<comment type="subcellular location">
    <subcellularLocation>
        <location evidence="1">Cell junction</location>
        <location evidence="1">Gap junction</location>
    </subcellularLocation>
    <subcellularLocation>
        <location evidence="2 18">Cell membrane</location>
        <topology evidence="2 18">Multi-pass membrane protein</topology>
    </subcellularLocation>
</comment>
<organism evidence="20 21">
    <name type="scientific">Lepeophtheirus salmonis</name>
    <name type="common">Salmon louse</name>
    <name type="synonym">Caligus salmonis</name>
    <dbReference type="NCBI Taxonomy" id="72036"/>
    <lineage>
        <taxon>Eukaryota</taxon>
        <taxon>Metazoa</taxon>
        <taxon>Ecdysozoa</taxon>
        <taxon>Arthropoda</taxon>
        <taxon>Crustacea</taxon>
        <taxon>Multicrustacea</taxon>
        <taxon>Hexanauplia</taxon>
        <taxon>Copepoda</taxon>
        <taxon>Siphonostomatoida</taxon>
        <taxon>Caligidae</taxon>
        <taxon>Lepeophtheirus</taxon>
    </lineage>
</organism>
<evidence type="ECO:0000256" key="1">
    <source>
        <dbReference type="ARBA" id="ARBA00004610"/>
    </source>
</evidence>
<dbReference type="EMBL" id="HG994585">
    <property type="protein sequence ID" value="CAF2973790.1"/>
    <property type="molecule type" value="Genomic_DNA"/>
</dbReference>
<evidence type="ECO:0000256" key="16">
    <source>
        <dbReference type="ARBA" id="ARBA00023303"/>
    </source>
</evidence>
<dbReference type="Pfam" id="PF08127">
    <property type="entry name" value="Propeptide_C1"/>
    <property type="match status" value="1"/>
</dbReference>
<comment type="function">
    <text evidence="17">Thiol protease which is required for parasite excystation and invasion of the proximal small intestine of the human host.</text>
</comment>
<keyword evidence="11" id="KW-0965">Cell junction</keyword>
<evidence type="ECO:0000256" key="10">
    <source>
        <dbReference type="ARBA" id="ARBA00022868"/>
    </source>
</evidence>
<evidence type="ECO:0000256" key="15">
    <source>
        <dbReference type="ARBA" id="ARBA00023157"/>
    </source>
</evidence>
<gene>
    <name evidence="18" type="primary">inx</name>
    <name evidence="20" type="ORF">LSAA_12465</name>
</gene>
<keyword evidence="10" id="KW-0303">Gap junction</keyword>
<keyword evidence="12 18" id="KW-1133">Transmembrane helix</keyword>
<evidence type="ECO:0000313" key="20">
    <source>
        <dbReference type="EMBL" id="CAF2973790.1"/>
    </source>
</evidence>
<keyword evidence="13 18" id="KW-0406">Ion transport</keyword>
<keyword evidence="16 18" id="KW-0407">Ion channel</keyword>
<evidence type="ECO:0000256" key="3">
    <source>
        <dbReference type="ARBA" id="ARBA00022448"/>
    </source>
</evidence>
<dbReference type="GO" id="GO:0007602">
    <property type="term" value="P:phototransduction"/>
    <property type="evidence" value="ECO:0007669"/>
    <property type="project" value="TreeGrafter"/>
</dbReference>
<keyword evidence="15" id="KW-1015">Disulfide bond</keyword>
<keyword evidence="4" id="KW-1003">Cell membrane</keyword>
<evidence type="ECO:0000256" key="13">
    <source>
        <dbReference type="ARBA" id="ARBA00023065"/>
    </source>
</evidence>
<dbReference type="GO" id="GO:0004197">
    <property type="term" value="F:cysteine-type endopeptidase activity"/>
    <property type="evidence" value="ECO:0007669"/>
    <property type="project" value="InterPro"/>
</dbReference>
<evidence type="ECO:0000256" key="6">
    <source>
        <dbReference type="ARBA" id="ARBA00022692"/>
    </source>
</evidence>
<keyword evidence="21" id="KW-1185">Reference proteome</keyword>
<evidence type="ECO:0000256" key="18">
    <source>
        <dbReference type="RuleBase" id="RU010713"/>
    </source>
</evidence>
<keyword evidence="7" id="KW-0732">Signal</keyword>